<comment type="caution">
    <text evidence="2">The sequence shown here is derived from an EMBL/GenBank/DDBJ whole genome shotgun (WGS) entry which is preliminary data.</text>
</comment>
<gene>
    <name evidence="2" type="ORF">C8034_v009154</name>
</gene>
<organism evidence="2 3">
    <name type="scientific">Colletotrichum sidae</name>
    <dbReference type="NCBI Taxonomy" id="1347389"/>
    <lineage>
        <taxon>Eukaryota</taxon>
        <taxon>Fungi</taxon>
        <taxon>Dikarya</taxon>
        <taxon>Ascomycota</taxon>
        <taxon>Pezizomycotina</taxon>
        <taxon>Sordariomycetes</taxon>
        <taxon>Hypocreomycetidae</taxon>
        <taxon>Glomerellales</taxon>
        <taxon>Glomerellaceae</taxon>
        <taxon>Colletotrichum</taxon>
        <taxon>Colletotrichum orbiculare species complex</taxon>
    </lineage>
</organism>
<sequence>MVNDTFDSFMILAMQKYQPSIALPKPSIWLVGVRARGIRSPSSPSHNPFRRLEIAEAMRNSVETRHVQLYNYYQVTCYAERPTRPTSESLLPDVAPTRRLAPVISTLREPVHSAVTTLTTVITTIKSGSLAAGSTTLTVLYQALEETRTLWIARNGDRYLSPRRVIAATLGFLLMVTSVFSLFQQSLPEIPHTYVLVHDCRSRSVYPPW</sequence>
<evidence type="ECO:0000313" key="3">
    <source>
        <dbReference type="Proteomes" id="UP000295604"/>
    </source>
</evidence>
<name>A0A4R8THP0_9PEZI</name>
<keyword evidence="1" id="KW-0472">Membrane</keyword>
<dbReference type="Proteomes" id="UP000295604">
    <property type="component" value="Unassembled WGS sequence"/>
</dbReference>
<keyword evidence="1" id="KW-0812">Transmembrane</keyword>
<reference evidence="2 3" key="1">
    <citation type="submission" date="2018-11" db="EMBL/GenBank/DDBJ databases">
        <title>Genome sequence and assembly of Colletotrichum sidae.</title>
        <authorList>
            <person name="Gan P."/>
            <person name="Shirasu K."/>
        </authorList>
    </citation>
    <scope>NUCLEOTIDE SEQUENCE [LARGE SCALE GENOMIC DNA]</scope>
    <source>
        <strain evidence="2 3">CBS 518.97</strain>
    </source>
</reference>
<evidence type="ECO:0000313" key="2">
    <source>
        <dbReference type="EMBL" id="TEA17424.1"/>
    </source>
</evidence>
<accession>A0A4R8THP0</accession>
<evidence type="ECO:0000256" key="1">
    <source>
        <dbReference type="SAM" id="Phobius"/>
    </source>
</evidence>
<proteinExistence type="predicted"/>
<dbReference type="AlphaFoldDB" id="A0A4R8THP0"/>
<dbReference type="EMBL" id="QAPF01000086">
    <property type="protein sequence ID" value="TEA17424.1"/>
    <property type="molecule type" value="Genomic_DNA"/>
</dbReference>
<protein>
    <submittedName>
        <fullName evidence="2">Uncharacterized protein</fullName>
    </submittedName>
</protein>
<feature type="transmembrane region" description="Helical" evidence="1">
    <location>
        <begin position="165"/>
        <end position="183"/>
    </location>
</feature>
<keyword evidence="1" id="KW-1133">Transmembrane helix</keyword>
<keyword evidence="3" id="KW-1185">Reference proteome</keyword>